<dbReference type="InterPro" id="IPR053142">
    <property type="entry name" value="PchR_regulatory_protein"/>
</dbReference>
<organism evidence="5 6">
    <name type="scientific">Paraburkholderia strydomiana</name>
    <dbReference type="NCBI Taxonomy" id="1245417"/>
    <lineage>
        <taxon>Bacteria</taxon>
        <taxon>Pseudomonadati</taxon>
        <taxon>Pseudomonadota</taxon>
        <taxon>Betaproteobacteria</taxon>
        <taxon>Burkholderiales</taxon>
        <taxon>Burkholderiaceae</taxon>
        <taxon>Paraburkholderia</taxon>
    </lineage>
</organism>
<evidence type="ECO:0000256" key="3">
    <source>
        <dbReference type="ARBA" id="ARBA00023163"/>
    </source>
</evidence>
<sequence length="321" mass="36014">MVTCESTTSVAVRTCHSAEEQAALLDNWNQSYCQISRGAFDGSITTLVIGGFRVHIERLNRTVYQRGEVAAKEIAVGIPFQLEGHALLCGQPSHRDALHVFSGEGGFEFLSPDQHLVVNLEFCPENISNLAAREHLDLVRPRLMKRAGLIPVASTKLQEFRVALGSMLGMLTRMPHLAKEINIAETFERSTVFGLADVLDSEPDLLTQSASRTSRHWQLVRAVRELVETSPDCPLTVAELCVRLRASRRTLQYAFEEALGINPFLYTRVIRLGKVQRELQSATSVTEAATRWGFWHLGNFSAEYREQFGELPSETLRRYRG</sequence>
<dbReference type="RefSeq" id="WP_408129211.1">
    <property type="nucleotide sequence ID" value="NZ_JAQQCI010000021.1"/>
</dbReference>
<comment type="caution">
    <text evidence="5">The sequence shown here is derived from an EMBL/GenBank/DDBJ whole genome shotgun (WGS) entry which is preliminary data.</text>
</comment>
<dbReference type="PROSITE" id="PS00041">
    <property type="entry name" value="HTH_ARAC_FAMILY_1"/>
    <property type="match status" value="1"/>
</dbReference>
<evidence type="ECO:0000313" key="5">
    <source>
        <dbReference type="EMBL" id="MFM0444523.1"/>
    </source>
</evidence>
<keyword evidence="2" id="KW-0238">DNA-binding</keyword>
<dbReference type="Gene3D" id="1.10.10.60">
    <property type="entry name" value="Homeodomain-like"/>
    <property type="match status" value="1"/>
</dbReference>
<evidence type="ECO:0000313" key="6">
    <source>
        <dbReference type="Proteomes" id="UP001629288"/>
    </source>
</evidence>
<evidence type="ECO:0000256" key="2">
    <source>
        <dbReference type="ARBA" id="ARBA00023125"/>
    </source>
</evidence>
<name>A0ABW9BZA0_9BURK</name>
<keyword evidence="3" id="KW-0804">Transcription</keyword>
<keyword evidence="6" id="KW-1185">Reference proteome</keyword>
<dbReference type="PANTHER" id="PTHR47893:SF1">
    <property type="entry name" value="REGULATORY PROTEIN PCHR"/>
    <property type="match status" value="1"/>
</dbReference>
<dbReference type="EMBL" id="JAQQDH010000003">
    <property type="protein sequence ID" value="MFM0444523.1"/>
    <property type="molecule type" value="Genomic_DNA"/>
</dbReference>
<protein>
    <submittedName>
        <fullName evidence="5">Helix-turn-helix domain-containing protein</fullName>
    </submittedName>
</protein>
<dbReference type="PROSITE" id="PS01124">
    <property type="entry name" value="HTH_ARAC_FAMILY_2"/>
    <property type="match status" value="1"/>
</dbReference>
<feature type="domain" description="HTH araC/xylS-type" evidence="4">
    <location>
        <begin position="221"/>
        <end position="318"/>
    </location>
</feature>
<evidence type="ECO:0000256" key="1">
    <source>
        <dbReference type="ARBA" id="ARBA00023015"/>
    </source>
</evidence>
<dbReference type="SMART" id="SM00342">
    <property type="entry name" value="HTH_ARAC"/>
    <property type="match status" value="1"/>
</dbReference>
<evidence type="ECO:0000259" key="4">
    <source>
        <dbReference type="PROSITE" id="PS01124"/>
    </source>
</evidence>
<dbReference type="Proteomes" id="UP001629288">
    <property type="component" value="Unassembled WGS sequence"/>
</dbReference>
<reference evidence="5 6" key="1">
    <citation type="journal article" date="2024" name="Chem. Sci.">
        <title>Discovery of megapolipeptins by genome mining of a Burkholderiales bacteria collection.</title>
        <authorList>
            <person name="Paulo B.S."/>
            <person name="Recchia M.J.J."/>
            <person name="Lee S."/>
            <person name="Fergusson C.H."/>
            <person name="Romanowski S.B."/>
            <person name="Hernandez A."/>
            <person name="Krull N."/>
            <person name="Liu D.Y."/>
            <person name="Cavanagh H."/>
            <person name="Bos A."/>
            <person name="Gray C.A."/>
            <person name="Murphy B.T."/>
            <person name="Linington R.G."/>
            <person name="Eustaquio A.S."/>
        </authorList>
    </citation>
    <scope>NUCLEOTIDE SEQUENCE [LARGE SCALE GENOMIC DNA]</scope>
    <source>
        <strain evidence="5 6">RL17-379-BIB-C</strain>
    </source>
</reference>
<keyword evidence="1" id="KW-0805">Transcription regulation</keyword>
<gene>
    <name evidence="5" type="ORF">PQR00_13110</name>
</gene>
<accession>A0ABW9BZA0</accession>
<dbReference type="PANTHER" id="PTHR47893">
    <property type="entry name" value="REGULATORY PROTEIN PCHR"/>
    <property type="match status" value="1"/>
</dbReference>
<dbReference type="InterPro" id="IPR018060">
    <property type="entry name" value="HTH_AraC"/>
</dbReference>
<dbReference type="Pfam" id="PF12833">
    <property type="entry name" value="HTH_18"/>
    <property type="match status" value="1"/>
</dbReference>
<dbReference type="InterPro" id="IPR018062">
    <property type="entry name" value="HTH_AraC-typ_CS"/>
</dbReference>
<proteinExistence type="predicted"/>